<protein>
    <recommendedName>
        <fullName evidence="3 8">Malonyl-[acyl-carrier protein] O-methyltransferase</fullName>
        <shortName evidence="8">Malonyl-ACP O-methyltransferase</shortName>
        <ecNumber evidence="3 8">2.1.1.197</ecNumber>
    </recommendedName>
    <alternativeName>
        <fullName evidence="8">Biotin synthesis protein BioC</fullName>
    </alternativeName>
</protein>
<dbReference type="InterPro" id="IPR013216">
    <property type="entry name" value="Methyltransf_11"/>
</dbReference>
<proteinExistence type="inferred from homology"/>
<dbReference type="HAMAP" id="MF_00835">
    <property type="entry name" value="BioC"/>
    <property type="match status" value="1"/>
</dbReference>
<keyword evidence="6 8" id="KW-0949">S-adenosyl-L-methionine</keyword>
<sequence>MTAPSTPSTATPAVRLDRVAESFSRSATTYEAHARVQQRVASHALRSLTCKPADKVLDVGCGTGIHTAALAARGAKVHGLDMADGMVALAARRYPDIAFQVGEAEAMPFQTETFDWLFSSMALQWCASPLQALSECRRVLKPGGQAVLAIMVAGSFAELEQARRVAGLGRRSNPQASHEHWRQAALQAGFTVRDATQTAYTDTHPTLLDLLRSIRNTGAGVTASPGKSLTRQDLQKLAMTYRALNAKATGFPLTYRVSHLILEK</sequence>
<dbReference type="InterPro" id="IPR029063">
    <property type="entry name" value="SAM-dependent_MTases_sf"/>
</dbReference>
<name>A0ABT2VTR8_9ALTE</name>
<keyword evidence="7 8" id="KW-0093">Biotin biosynthesis</keyword>
<evidence type="ECO:0000313" key="11">
    <source>
        <dbReference type="Proteomes" id="UP001209257"/>
    </source>
</evidence>
<evidence type="ECO:0000256" key="7">
    <source>
        <dbReference type="ARBA" id="ARBA00022756"/>
    </source>
</evidence>
<dbReference type="EC" id="2.1.1.197" evidence="3 8"/>
<evidence type="ECO:0000256" key="4">
    <source>
        <dbReference type="ARBA" id="ARBA00022603"/>
    </source>
</evidence>
<keyword evidence="5 8" id="KW-0808">Transferase</keyword>
<dbReference type="RefSeq" id="WP_262994714.1">
    <property type="nucleotide sequence ID" value="NZ_JAOTJC010000008.1"/>
</dbReference>
<accession>A0ABT2VTR8</accession>
<comment type="function">
    <text evidence="8">Converts the free carboxyl group of a malonyl-thioester to its methyl ester by transfer of a methyl group from S-adenosyl-L-methionine (SAM). It allows to synthesize pimeloyl-ACP via the fatty acid synthetic pathway.</text>
</comment>
<dbReference type="CDD" id="cd02440">
    <property type="entry name" value="AdoMet_MTases"/>
    <property type="match status" value="1"/>
</dbReference>
<dbReference type="Pfam" id="PF08241">
    <property type="entry name" value="Methyltransf_11"/>
    <property type="match status" value="1"/>
</dbReference>
<evidence type="ECO:0000256" key="2">
    <source>
        <dbReference type="ARBA" id="ARBA00004746"/>
    </source>
</evidence>
<comment type="similarity">
    <text evidence="8">Belongs to the methyltransferase superfamily.</text>
</comment>
<dbReference type="EMBL" id="JAOTJC010000008">
    <property type="protein sequence ID" value="MCU7555254.1"/>
    <property type="molecule type" value="Genomic_DNA"/>
</dbReference>
<evidence type="ECO:0000256" key="3">
    <source>
        <dbReference type="ARBA" id="ARBA00012327"/>
    </source>
</evidence>
<organism evidence="10 11">
    <name type="scientific">Alteromonas salexigens</name>
    <dbReference type="NCBI Taxonomy" id="2982530"/>
    <lineage>
        <taxon>Bacteria</taxon>
        <taxon>Pseudomonadati</taxon>
        <taxon>Pseudomonadota</taxon>
        <taxon>Gammaproteobacteria</taxon>
        <taxon>Alteromonadales</taxon>
        <taxon>Alteromonadaceae</taxon>
        <taxon>Alteromonas/Salinimonas group</taxon>
        <taxon>Alteromonas</taxon>
    </lineage>
</organism>
<evidence type="ECO:0000256" key="5">
    <source>
        <dbReference type="ARBA" id="ARBA00022679"/>
    </source>
</evidence>
<feature type="domain" description="Methyltransferase type 11" evidence="9">
    <location>
        <begin position="57"/>
        <end position="147"/>
    </location>
</feature>
<evidence type="ECO:0000256" key="8">
    <source>
        <dbReference type="HAMAP-Rule" id="MF_00835"/>
    </source>
</evidence>
<comment type="pathway">
    <text evidence="2 8">Cofactor biosynthesis; biotin biosynthesis.</text>
</comment>
<comment type="catalytic activity">
    <reaction evidence="1 8">
        <text>malonyl-[ACP] + S-adenosyl-L-methionine = malonyl-[ACP] methyl ester + S-adenosyl-L-homocysteine</text>
        <dbReference type="Rhea" id="RHEA:17105"/>
        <dbReference type="Rhea" id="RHEA-COMP:9623"/>
        <dbReference type="Rhea" id="RHEA-COMP:9954"/>
        <dbReference type="ChEBI" id="CHEBI:57856"/>
        <dbReference type="ChEBI" id="CHEBI:59789"/>
        <dbReference type="ChEBI" id="CHEBI:78449"/>
        <dbReference type="ChEBI" id="CHEBI:78845"/>
        <dbReference type="EC" id="2.1.1.197"/>
    </reaction>
</comment>
<evidence type="ECO:0000256" key="1">
    <source>
        <dbReference type="ARBA" id="ARBA00000852"/>
    </source>
</evidence>
<evidence type="ECO:0000256" key="6">
    <source>
        <dbReference type="ARBA" id="ARBA00022691"/>
    </source>
</evidence>
<gene>
    <name evidence="8" type="primary">bioC</name>
    <name evidence="10" type="ORF">OCL06_11680</name>
</gene>
<dbReference type="InterPro" id="IPR011814">
    <property type="entry name" value="BioC"/>
</dbReference>
<keyword evidence="4 8" id="KW-0489">Methyltransferase</keyword>
<reference evidence="11" key="1">
    <citation type="submission" date="2023-07" db="EMBL/GenBank/DDBJ databases">
        <title>Study on multiphase classification of strain Alteromonas salexigens isolated from the Yellow Sea.</title>
        <authorList>
            <person name="Sun L."/>
        </authorList>
    </citation>
    <scope>NUCLEOTIDE SEQUENCE [LARGE SCALE GENOMIC DNA]</scope>
    <source>
        <strain evidence="11">ASW11-19</strain>
    </source>
</reference>
<dbReference type="PANTHER" id="PTHR43861">
    <property type="entry name" value="TRANS-ACONITATE 2-METHYLTRANSFERASE-RELATED"/>
    <property type="match status" value="1"/>
</dbReference>
<dbReference type="PANTHER" id="PTHR43861:SF1">
    <property type="entry name" value="TRANS-ACONITATE 2-METHYLTRANSFERASE"/>
    <property type="match status" value="1"/>
</dbReference>
<dbReference type="Gene3D" id="3.40.50.150">
    <property type="entry name" value="Vaccinia Virus protein VP39"/>
    <property type="match status" value="1"/>
</dbReference>
<evidence type="ECO:0000259" key="9">
    <source>
        <dbReference type="Pfam" id="PF08241"/>
    </source>
</evidence>
<evidence type="ECO:0000313" key="10">
    <source>
        <dbReference type="EMBL" id="MCU7555254.1"/>
    </source>
</evidence>
<dbReference type="GO" id="GO:0008168">
    <property type="term" value="F:methyltransferase activity"/>
    <property type="evidence" value="ECO:0007669"/>
    <property type="project" value="UniProtKB-KW"/>
</dbReference>
<dbReference type="SUPFAM" id="SSF53335">
    <property type="entry name" value="S-adenosyl-L-methionine-dependent methyltransferases"/>
    <property type="match status" value="1"/>
</dbReference>
<keyword evidence="11" id="KW-1185">Reference proteome</keyword>
<dbReference type="GO" id="GO:0032259">
    <property type="term" value="P:methylation"/>
    <property type="evidence" value="ECO:0007669"/>
    <property type="project" value="UniProtKB-KW"/>
</dbReference>
<dbReference type="Proteomes" id="UP001209257">
    <property type="component" value="Unassembled WGS sequence"/>
</dbReference>
<comment type="caution">
    <text evidence="10">The sequence shown here is derived from an EMBL/GenBank/DDBJ whole genome shotgun (WGS) entry which is preliminary data.</text>
</comment>